<protein>
    <submittedName>
        <fullName evidence="1">Uncharacterized protein</fullName>
    </submittedName>
</protein>
<sequence>MIFLLKRKSFPFLEKTLLDITTVVLALLFKQPNKANFYNMKLALESFFINALLCKVQQLPKKKKNNQCVPKTTSFKKKMLSSRPKQIRLPIVVSPDIGNIQVGVVHLSSQSREDIHFFVVSFNLFSRITILKNKVNKISNGGEVEKLLFFGNIQWEKCLRKQRKTTCKCIHNQPSDICHVNLQQYLPLQQKYLDKVIISKHSRGGDRINKYNLFIFLRR</sequence>
<gene>
    <name evidence="1" type="ORF">RFI_35238</name>
</gene>
<reference evidence="1 2" key="1">
    <citation type="journal article" date="2013" name="Curr. Biol.">
        <title>The Genome of the Foraminiferan Reticulomyxa filosa.</title>
        <authorList>
            <person name="Glockner G."/>
            <person name="Hulsmann N."/>
            <person name="Schleicher M."/>
            <person name="Noegel A.A."/>
            <person name="Eichinger L."/>
            <person name="Gallinger C."/>
            <person name="Pawlowski J."/>
            <person name="Sierra R."/>
            <person name="Euteneuer U."/>
            <person name="Pillet L."/>
            <person name="Moustafa A."/>
            <person name="Platzer M."/>
            <person name="Groth M."/>
            <person name="Szafranski K."/>
            <person name="Schliwa M."/>
        </authorList>
    </citation>
    <scope>NUCLEOTIDE SEQUENCE [LARGE SCALE GENOMIC DNA]</scope>
</reference>
<evidence type="ECO:0000313" key="1">
    <source>
        <dbReference type="EMBL" id="ETO02198.1"/>
    </source>
</evidence>
<accession>X6LJQ8</accession>
<keyword evidence="2" id="KW-1185">Reference proteome</keyword>
<dbReference type="AlphaFoldDB" id="X6LJQ8"/>
<evidence type="ECO:0000313" key="2">
    <source>
        <dbReference type="Proteomes" id="UP000023152"/>
    </source>
</evidence>
<dbReference type="Proteomes" id="UP000023152">
    <property type="component" value="Unassembled WGS sequence"/>
</dbReference>
<dbReference type="EMBL" id="ASPP01036462">
    <property type="protein sequence ID" value="ETO02198.1"/>
    <property type="molecule type" value="Genomic_DNA"/>
</dbReference>
<comment type="caution">
    <text evidence="1">The sequence shown here is derived from an EMBL/GenBank/DDBJ whole genome shotgun (WGS) entry which is preliminary data.</text>
</comment>
<name>X6LJQ8_RETFI</name>
<organism evidence="1 2">
    <name type="scientific">Reticulomyxa filosa</name>
    <dbReference type="NCBI Taxonomy" id="46433"/>
    <lineage>
        <taxon>Eukaryota</taxon>
        <taxon>Sar</taxon>
        <taxon>Rhizaria</taxon>
        <taxon>Retaria</taxon>
        <taxon>Foraminifera</taxon>
        <taxon>Monothalamids</taxon>
        <taxon>Reticulomyxidae</taxon>
        <taxon>Reticulomyxa</taxon>
    </lineage>
</organism>
<proteinExistence type="predicted"/>